<accession>A0ABY6D4T5</accession>
<feature type="domain" description="Right handed beta helix" evidence="1">
    <location>
        <begin position="419"/>
        <end position="564"/>
    </location>
</feature>
<dbReference type="Pfam" id="PF13229">
    <property type="entry name" value="Beta_helix"/>
    <property type="match status" value="1"/>
</dbReference>
<name>A0ABY6D4T5_9BACT</name>
<dbReference type="SUPFAM" id="SSF51126">
    <property type="entry name" value="Pectin lyase-like"/>
    <property type="match status" value="1"/>
</dbReference>
<evidence type="ECO:0000313" key="2">
    <source>
        <dbReference type="EMBL" id="UXX80068.1"/>
    </source>
</evidence>
<gene>
    <name evidence="2" type="ORF">N7E81_02975</name>
</gene>
<proteinExistence type="predicted"/>
<dbReference type="Proteomes" id="UP001062165">
    <property type="component" value="Chromosome"/>
</dbReference>
<dbReference type="InterPro" id="IPR039448">
    <property type="entry name" value="Beta_helix"/>
</dbReference>
<dbReference type="InterPro" id="IPR012334">
    <property type="entry name" value="Pectin_lyas_fold"/>
</dbReference>
<dbReference type="RefSeq" id="WP_263051798.1">
    <property type="nucleotide sequence ID" value="NZ_CP106735.1"/>
</dbReference>
<dbReference type="InterPro" id="IPR011050">
    <property type="entry name" value="Pectin_lyase_fold/virulence"/>
</dbReference>
<dbReference type="InterPro" id="IPR006626">
    <property type="entry name" value="PbH1"/>
</dbReference>
<keyword evidence="3" id="KW-1185">Reference proteome</keyword>
<protein>
    <submittedName>
        <fullName evidence="2">Right-handed parallel beta-helix repeat-containing protein</fullName>
    </submittedName>
</protein>
<dbReference type="EMBL" id="CP106735">
    <property type="protein sequence ID" value="UXX80068.1"/>
    <property type="molecule type" value="Genomic_DNA"/>
</dbReference>
<dbReference type="Gene3D" id="2.160.20.10">
    <property type="entry name" value="Single-stranded right-handed beta-helix, Pectin lyase-like"/>
    <property type="match status" value="3"/>
</dbReference>
<reference evidence="2" key="1">
    <citation type="submission" date="2022-10" db="EMBL/GenBank/DDBJ databases">
        <title>Comparative genomics and taxonomic characterization of three novel marine species of genus Reichenbachiella exhibiting antioxidant and polysaccharide degradation activities.</title>
        <authorList>
            <person name="Muhammad N."/>
            <person name="Lee Y.-J."/>
            <person name="Ko J."/>
            <person name="Kim S.-G."/>
        </authorList>
    </citation>
    <scope>NUCLEOTIDE SEQUENCE</scope>
    <source>
        <strain evidence="2">Wsw4-B4</strain>
    </source>
</reference>
<sequence>MNMRRWIVVFLIGWGGLGYAQQNFVQPDFFRTKRQAPLLDLPIKTQISVADFGAIPDDGKDDIGAIDRAISKAIAKASEDRPVELIFEKGIYDLFARDEVSHAFEIREMKYVVVNGNGAELVIHNPQSGFVKLLNCKNIIFKDMVVDYDPLPFTQGIVVALDTINYTFDLKIDEGFPLLSDKQFEISPEVWGVVLDKNTPGKLKDGVPSLFPDRGWKEVSPGVFRVQHPAKRYTLDMDIGDPYVQIARRNGRTIFTSYSGENVTYLNITSYTSPSGSYSAFNHKEWNVIGCKILMREGRQHSANADCIHVSGSYIGPWVENVLFEGYTDDAFNLKSQHRTILKVISPTDIVVKYDLKTGDILRFFNPRKGILIGEAMVMQASHLGQNEYQVSLSQPIEGLDRVGEGKRNDGAYVDTRACESFVIRNSTFRNARRYGLNLQNGYGVIENNIFENLSQSAINFGNGVDWGEGLAAHHILIQNNIFKNCGYDDTYLKEYNGAAVRMKMNKLKNPESKSRWCGVATADWQGINNIWILNNTFMYNKMAMSIECSENIFLQGNRYIHNHADPYRGEELDKLFLDNNSGLINKD</sequence>
<evidence type="ECO:0000259" key="1">
    <source>
        <dbReference type="Pfam" id="PF13229"/>
    </source>
</evidence>
<organism evidence="2 3">
    <name type="scientific">Reichenbachiella carrageenanivorans</name>
    <dbReference type="NCBI Taxonomy" id="2979869"/>
    <lineage>
        <taxon>Bacteria</taxon>
        <taxon>Pseudomonadati</taxon>
        <taxon>Bacteroidota</taxon>
        <taxon>Cytophagia</taxon>
        <taxon>Cytophagales</taxon>
        <taxon>Reichenbachiellaceae</taxon>
        <taxon>Reichenbachiella</taxon>
    </lineage>
</organism>
<evidence type="ECO:0000313" key="3">
    <source>
        <dbReference type="Proteomes" id="UP001062165"/>
    </source>
</evidence>
<dbReference type="SMART" id="SM00710">
    <property type="entry name" value="PbH1"/>
    <property type="match status" value="5"/>
</dbReference>